<dbReference type="AlphaFoldDB" id="A0A0H5Q6W1"/>
<dbReference type="NCBIfam" id="NF033546">
    <property type="entry name" value="transpos_IS21"/>
    <property type="match status" value="1"/>
</dbReference>
<dbReference type="InterPro" id="IPR054353">
    <property type="entry name" value="IstA-like_C"/>
</dbReference>
<feature type="domain" description="Integrase catalytic" evidence="1">
    <location>
        <begin position="139"/>
        <end position="318"/>
    </location>
</feature>
<reference evidence="2" key="2">
    <citation type="submission" date="2015-07" db="EMBL/GenBank/DDBJ databases">
        <title>Plasmids, circular viruses and viroids from rat gut.</title>
        <authorList>
            <person name="Jorgensen T.J."/>
            <person name="Hansen M.A."/>
            <person name="Xu Z."/>
            <person name="Tabak M.A."/>
            <person name="Sorensen S.J."/>
            <person name="Hansen L.H."/>
        </authorList>
    </citation>
    <scope>NUCLEOTIDE SEQUENCE</scope>
    <source>
        <strain evidence="2">RGFK1378</strain>
    </source>
</reference>
<dbReference type="EMBL" id="LN853939">
    <property type="protein sequence ID" value="CRY97135.1"/>
    <property type="molecule type" value="Genomic_DNA"/>
</dbReference>
<dbReference type="InterPro" id="IPR001584">
    <property type="entry name" value="Integrase_cat-core"/>
</dbReference>
<dbReference type="GO" id="GO:0015074">
    <property type="term" value="P:DNA integration"/>
    <property type="evidence" value="ECO:0007669"/>
    <property type="project" value="InterPro"/>
</dbReference>
<organism evidence="2">
    <name type="scientific">uncultured prokaryote</name>
    <dbReference type="NCBI Taxonomy" id="198431"/>
    <lineage>
        <taxon>unclassified sequences</taxon>
        <taxon>environmental samples</taxon>
    </lineage>
</organism>
<dbReference type="Pfam" id="PF22483">
    <property type="entry name" value="Mu-transpos_C_2"/>
    <property type="match status" value="1"/>
</dbReference>
<sequence>MATQPKKMNIIKQVLTGHKNGLSVRKMAEMYSMSPTTVQRYLKMASEDPLGIDSLLRLEDPELNHRFNGGNPAYCDKRFEDFKTRISYFEKELEKPNVTTYLLWEEYRREVPDGYGLTQFRYHLKQNIVAIKPSTVLKTLHQPAGKMYIDFAGNKLSYVDMETGEIVPVETFAAVLPCSGYTFITCIPSQGIEHFLGAVDAAIRFFGGAPRILVPDNLRSAVKAFDKWSPTLTDGLNDLATHYGCCAQPARVRKPKDKALVEDAVHKSYMRIYAPLRNRVFHSLQELNDAVAGLLEQYNSRRMQGCDYSRVERFLAVEKPELLPLPPQRYQMKRHATLTVAPNCFIQLGRERHHYSVPSRLIGNKVEVVFTDTLVRVFHGGACVSTHMRSFKQGGYTWVKEHLPSQTQAYYEYSPQYFIDKGAKYGPVAEHVMRELFSGTDKPAEVYYRSAQGILALARETEPEIFLLACKVAIRYGKCNYPFIGNLVKSRCQGYLALQEKEDETQEAIIPLHANIRGAQAYK</sequence>
<accession>A0A0H5Q6W1</accession>
<dbReference type="PROSITE" id="PS50994">
    <property type="entry name" value="INTEGRASE"/>
    <property type="match status" value="1"/>
</dbReference>
<evidence type="ECO:0000259" key="1">
    <source>
        <dbReference type="PROSITE" id="PS50994"/>
    </source>
</evidence>
<protein>
    <recommendedName>
        <fullName evidence="1">Integrase catalytic domain-containing protein</fullName>
    </recommendedName>
</protein>
<proteinExistence type="predicted"/>
<dbReference type="PANTHER" id="PTHR35004:SF8">
    <property type="entry name" value="TRANSPOSASE RV3428C-RELATED"/>
    <property type="match status" value="1"/>
</dbReference>
<name>A0A0H5Q6W1_9ZZZZ</name>
<reference evidence="2" key="1">
    <citation type="submission" date="2015-06" db="EMBL/GenBank/DDBJ databases">
        <authorList>
            <person name="Joergensen T."/>
        </authorList>
    </citation>
    <scope>NUCLEOTIDE SEQUENCE</scope>
    <source>
        <strain evidence="2">RGFK1378</strain>
    </source>
</reference>
<dbReference type="PANTHER" id="PTHR35004">
    <property type="entry name" value="TRANSPOSASE RV3428C-RELATED"/>
    <property type="match status" value="1"/>
</dbReference>
<evidence type="ECO:0000313" key="2">
    <source>
        <dbReference type="EMBL" id="CRY97135.1"/>
    </source>
</evidence>